<evidence type="ECO:0000313" key="2">
    <source>
        <dbReference type="EMBL" id="EWT06068.1"/>
    </source>
</evidence>
<dbReference type="PATRIC" id="fig|584657.3.peg.2041"/>
<dbReference type="EMBL" id="AWQS01000068">
    <property type="protein sequence ID" value="EWT06068.1"/>
    <property type="molecule type" value="Genomic_DNA"/>
</dbReference>
<name>W9GMM9_9MICO</name>
<keyword evidence="3" id="KW-1185">Reference proteome</keyword>
<dbReference type="AlphaFoldDB" id="W9GMM9"/>
<dbReference type="RefSeq" id="WP_034716130.1">
    <property type="nucleotide sequence ID" value="NZ_AWQS01000068.1"/>
</dbReference>
<feature type="region of interest" description="Disordered" evidence="1">
    <location>
        <begin position="48"/>
        <end position="84"/>
    </location>
</feature>
<protein>
    <submittedName>
        <fullName evidence="2">Uncharacterized protein</fullName>
    </submittedName>
</protein>
<evidence type="ECO:0000313" key="3">
    <source>
        <dbReference type="Proteomes" id="UP000019494"/>
    </source>
</evidence>
<sequence length="84" mass="8971">MTREDEGAKDLLDTDLRDEIELVSDLVVAASSTDRHFTPDEVDVLLGLRRQQGQPADASTGTGSPTVPHGDTDEGGSPRHTADQ</sequence>
<organism evidence="2 3">
    <name type="scientific">Intrasporangium chromatireducens Q5-1</name>
    <dbReference type="NCBI Taxonomy" id="584657"/>
    <lineage>
        <taxon>Bacteria</taxon>
        <taxon>Bacillati</taxon>
        <taxon>Actinomycetota</taxon>
        <taxon>Actinomycetes</taxon>
        <taxon>Micrococcales</taxon>
        <taxon>Intrasporangiaceae</taxon>
        <taxon>Intrasporangium</taxon>
    </lineage>
</organism>
<reference evidence="3" key="1">
    <citation type="submission" date="2013-08" db="EMBL/GenBank/DDBJ databases">
        <title>Intrasporangium oryzae NRRL B-24470.</title>
        <authorList>
            <person name="Liu H."/>
            <person name="Wang G."/>
        </authorList>
    </citation>
    <scope>NUCLEOTIDE SEQUENCE [LARGE SCALE GENOMIC DNA]</scope>
    <source>
        <strain evidence="3">Q5-1</strain>
    </source>
</reference>
<accession>W9GMM9</accession>
<proteinExistence type="predicted"/>
<dbReference type="OrthoDB" id="4871654at2"/>
<dbReference type="Proteomes" id="UP000019494">
    <property type="component" value="Unassembled WGS sequence"/>
</dbReference>
<gene>
    <name evidence="2" type="ORF">N864_00380</name>
</gene>
<comment type="caution">
    <text evidence="2">The sequence shown here is derived from an EMBL/GenBank/DDBJ whole genome shotgun (WGS) entry which is preliminary data.</text>
</comment>
<evidence type="ECO:0000256" key="1">
    <source>
        <dbReference type="SAM" id="MobiDB-lite"/>
    </source>
</evidence>
<feature type="compositionally biased region" description="Polar residues" evidence="1">
    <location>
        <begin position="51"/>
        <end position="65"/>
    </location>
</feature>
<feature type="compositionally biased region" description="Basic and acidic residues" evidence="1">
    <location>
        <begin position="70"/>
        <end position="84"/>
    </location>
</feature>